<dbReference type="EMBL" id="UFRV01000006">
    <property type="protein sequence ID" value="SUU00429.1"/>
    <property type="molecule type" value="Genomic_DNA"/>
</dbReference>
<reference evidence="6 11" key="5">
    <citation type="submission" date="2023-04" db="EMBL/GenBank/DDBJ databases">
        <title>Acinetobacter johnsonii isolate AYTCM encoding NDM-1, OXA-58 and PER-1.</title>
        <authorList>
            <person name="Tian C."/>
            <person name="Wang S."/>
            <person name="Fan X."/>
            <person name="Xia D."/>
        </authorList>
    </citation>
    <scope>NUCLEOTIDE SEQUENCE [LARGE SCALE GENOMIC DNA]</scope>
    <source>
        <strain evidence="6 11">AYTCM</strain>
    </source>
</reference>
<dbReference type="Gene3D" id="3.90.70.10">
    <property type="entry name" value="Cysteine proteinases"/>
    <property type="match status" value="1"/>
</dbReference>
<evidence type="ECO:0000313" key="3">
    <source>
        <dbReference type="EMBL" id="QPS03258.1"/>
    </source>
</evidence>
<evidence type="ECO:0000313" key="7">
    <source>
        <dbReference type="Proteomes" id="UP000196240"/>
    </source>
</evidence>
<name>A0A0W8H2Q4_ACIJO</name>
<reference evidence="2" key="4">
    <citation type="submission" date="2022-09" db="EMBL/GenBank/DDBJ databases">
        <title>Intensive care unit water sources are persistently colonized with multi-drug resistant bacteria and are the site of extensive horizontal gene transfer of antibiotic resistance genes.</title>
        <authorList>
            <person name="Diorio-Toth L."/>
        </authorList>
    </citation>
    <scope>NUCLEOTIDE SEQUENCE</scope>
    <source>
        <strain evidence="2">GD04065</strain>
    </source>
</reference>
<dbReference type="EMBL" id="FUUY01000017">
    <property type="protein sequence ID" value="SJX23685.1"/>
    <property type="molecule type" value="Genomic_DNA"/>
</dbReference>
<dbReference type="PROSITE" id="PS50990">
    <property type="entry name" value="PEPTIDASE_C39"/>
    <property type="match status" value="1"/>
</dbReference>
<organism evidence="2 10">
    <name type="scientific">Acinetobacter johnsonii</name>
    <dbReference type="NCBI Taxonomy" id="40214"/>
    <lineage>
        <taxon>Bacteria</taxon>
        <taxon>Pseudomonadati</taxon>
        <taxon>Pseudomonadota</taxon>
        <taxon>Gammaproteobacteria</taxon>
        <taxon>Moraxellales</taxon>
        <taxon>Moraxellaceae</taxon>
        <taxon>Acinetobacter</taxon>
    </lineage>
</organism>
<reference evidence="3 9" key="3">
    <citation type="submission" date="2020-12" db="EMBL/GenBank/DDBJ databases">
        <title>FDA dAtabase for Regulatory Grade micrObial Sequences (FDA-ARGOS): Supporting development and validation of Infectious Disease Dx tests.</title>
        <authorList>
            <person name="Sproer C."/>
            <person name="Gronow S."/>
            <person name="Severitt S."/>
            <person name="Schroder I."/>
            <person name="Tallon L."/>
            <person name="Sadzewicz L."/>
            <person name="Zhao X."/>
            <person name="Boylan J."/>
            <person name="Ott S."/>
            <person name="Bowen H."/>
            <person name="Vavikolanu K."/>
            <person name="Mehta A."/>
            <person name="Aluvathingal J."/>
            <person name="Nadendla S."/>
            <person name="Lowell S."/>
            <person name="Myers T."/>
            <person name="Yan Y."/>
            <person name="Sichtig H."/>
        </authorList>
    </citation>
    <scope>NUCLEOTIDE SEQUENCE [LARGE SCALE GENOMIC DNA]</scope>
    <source>
        <strain evidence="3 9">FDAARGOS_910</strain>
    </source>
</reference>
<reference evidence="4 7" key="1">
    <citation type="submission" date="2017-02" db="EMBL/GenBank/DDBJ databases">
        <authorList>
            <person name="Peterson S.W."/>
        </authorList>
    </citation>
    <scope>NUCLEOTIDE SEQUENCE [LARGE SCALE GENOMIC DNA]</scope>
    <source>
        <strain evidence="4">C6</strain>
    </source>
</reference>
<dbReference type="Proteomes" id="UP001157887">
    <property type="component" value="Unassembled WGS sequence"/>
</dbReference>
<evidence type="ECO:0000313" key="9">
    <source>
        <dbReference type="Proteomes" id="UP000595107"/>
    </source>
</evidence>
<evidence type="ECO:0000313" key="4">
    <source>
        <dbReference type="EMBL" id="SJX23685.1"/>
    </source>
</evidence>
<evidence type="ECO:0000313" key="2">
    <source>
        <dbReference type="EMBL" id="MDG9787942.1"/>
    </source>
</evidence>
<dbReference type="Pfam" id="PF03412">
    <property type="entry name" value="Peptidase_C39"/>
    <property type="match status" value="1"/>
</dbReference>
<dbReference type="CDD" id="cd02423">
    <property type="entry name" value="Peptidase_C39G"/>
    <property type="match status" value="1"/>
</dbReference>
<evidence type="ECO:0000259" key="1">
    <source>
        <dbReference type="PROSITE" id="PS50990"/>
    </source>
</evidence>
<gene>
    <name evidence="4" type="ORF">ACNJC6_03362</name>
    <name evidence="3" type="ORF">I6G67_13715</name>
    <name evidence="2" type="ORF">N7566_13325</name>
    <name evidence="5" type="ORF">NCTC10308_03581</name>
    <name evidence="6" type="ORF">QBJ73_10375</name>
</gene>
<dbReference type="Proteomes" id="UP000196240">
    <property type="component" value="Unassembled WGS sequence"/>
</dbReference>
<evidence type="ECO:0000313" key="8">
    <source>
        <dbReference type="Proteomes" id="UP000254227"/>
    </source>
</evidence>
<dbReference type="RefSeq" id="WP_004695004.1">
    <property type="nucleotide sequence ID" value="NZ_BBTB01000021.1"/>
</dbReference>
<evidence type="ECO:0000313" key="6">
    <source>
        <dbReference type="EMBL" id="WMG16836.1"/>
    </source>
</evidence>
<dbReference type="EMBL" id="JAOECG010000020">
    <property type="protein sequence ID" value="MDG9787942.1"/>
    <property type="molecule type" value="Genomic_DNA"/>
</dbReference>
<dbReference type="Proteomes" id="UP001244586">
    <property type="component" value="Chromosome"/>
</dbReference>
<reference evidence="5 8" key="2">
    <citation type="submission" date="2018-06" db="EMBL/GenBank/DDBJ databases">
        <authorList>
            <consortium name="Pathogen Informatics"/>
            <person name="Doyle S."/>
        </authorList>
    </citation>
    <scope>NUCLEOTIDE SEQUENCE [LARGE SCALE GENOMIC DNA]</scope>
    <source>
        <strain evidence="5 8">NCTC10308</strain>
    </source>
</reference>
<dbReference type="GO" id="GO:0008233">
    <property type="term" value="F:peptidase activity"/>
    <property type="evidence" value="ECO:0007669"/>
    <property type="project" value="InterPro"/>
</dbReference>
<proteinExistence type="predicted"/>
<evidence type="ECO:0000313" key="5">
    <source>
        <dbReference type="EMBL" id="SUU00429.1"/>
    </source>
</evidence>
<feature type="domain" description="Peptidase C39" evidence="1">
    <location>
        <begin position="66"/>
        <end position="197"/>
    </location>
</feature>
<evidence type="ECO:0000313" key="11">
    <source>
        <dbReference type="Proteomes" id="UP001244586"/>
    </source>
</evidence>
<evidence type="ECO:0000313" key="10">
    <source>
        <dbReference type="Proteomes" id="UP001157887"/>
    </source>
</evidence>
<dbReference type="InterPro" id="IPR005074">
    <property type="entry name" value="Peptidase_C39"/>
</dbReference>
<dbReference type="GO" id="GO:0006508">
    <property type="term" value="P:proteolysis"/>
    <property type="evidence" value="ECO:0007669"/>
    <property type="project" value="InterPro"/>
</dbReference>
<protein>
    <submittedName>
        <fullName evidence="2">C39 family peptidase</fullName>
    </submittedName>
    <submittedName>
        <fullName evidence="4">Peptidase C39 family protein</fullName>
    </submittedName>
    <submittedName>
        <fullName evidence="5">Pilus assembly protein FilB</fullName>
    </submittedName>
</protein>
<dbReference type="EMBL" id="CP065666">
    <property type="protein sequence ID" value="QPS03258.1"/>
    <property type="molecule type" value="Genomic_DNA"/>
</dbReference>
<dbReference type="EMBL" id="CP121776">
    <property type="protein sequence ID" value="WMG16836.1"/>
    <property type="molecule type" value="Genomic_DNA"/>
</dbReference>
<dbReference type="GO" id="GO:0005524">
    <property type="term" value="F:ATP binding"/>
    <property type="evidence" value="ECO:0007669"/>
    <property type="project" value="InterPro"/>
</dbReference>
<dbReference type="GeneID" id="56340191"/>
<sequence length="277" mass="32035">MLEIALGSAMMYYFATEAFDIKKKPAEAVYYTEVLDSRNASFTRMHHEPVLINPAVEDQFRGIVRQAYDYSCGSAALTTLINGYVGAQLTEQQTMDGLLRYGEYERIIERRSFSLLDMKRFVTALGLESGGYKGEFEDLVKQGQPAIVPISYAGFKHFVVYKGYKDGRVYVADPALGNISFDEQRFKDVWENNTLFLINVPTEMRKNMLALQEADLRHVDDATVNRYALVDIQYPQHYMEKIADRASTIRLERNKNKESEYYGQPTYNFLRLYYKNK</sequence>
<dbReference type="GO" id="GO:0016020">
    <property type="term" value="C:membrane"/>
    <property type="evidence" value="ECO:0007669"/>
    <property type="project" value="InterPro"/>
</dbReference>
<dbReference type="Proteomes" id="UP000595107">
    <property type="component" value="Chromosome"/>
</dbReference>
<dbReference type="AlphaFoldDB" id="A0A0W8H2Q4"/>
<dbReference type="Proteomes" id="UP000254227">
    <property type="component" value="Unassembled WGS sequence"/>
</dbReference>
<keyword evidence="11" id="KW-1185">Reference proteome</keyword>
<accession>A0A0W8H2Q4</accession>